<accession>A0A2A3YLC9</accession>
<dbReference type="AlphaFoldDB" id="A0A2A3YLC9"/>
<feature type="region of interest" description="Disordered" evidence="1">
    <location>
        <begin position="278"/>
        <end position="320"/>
    </location>
</feature>
<dbReference type="Proteomes" id="UP000218598">
    <property type="component" value="Unassembled WGS sequence"/>
</dbReference>
<comment type="caution">
    <text evidence="3">The sequence shown here is derived from an EMBL/GenBank/DDBJ whole genome shotgun (WGS) entry which is preliminary data.</text>
</comment>
<keyword evidence="4" id="KW-1185">Reference proteome</keyword>
<evidence type="ECO:0000313" key="4">
    <source>
        <dbReference type="Proteomes" id="UP000218598"/>
    </source>
</evidence>
<feature type="compositionally biased region" description="Polar residues" evidence="1">
    <location>
        <begin position="278"/>
        <end position="296"/>
    </location>
</feature>
<dbReference type="EMBL" id="NRGR01000005">
    <property type="protein sequence ID" value="PCC40562.1"/>
    <property type="molecule type" value="Genomic_DNA"/>
</dbReference>
<gene>
    <name evidence="3" type="ORF">CIK66_01935</name>
</gene>
<evidence type="ECO:0000256" key="2">
    <source>
        <dbReference type="SAM" id="SignalP"/>
    </source>
</evidence>
<proteinExistence type="predicted"/>
<feature type="compositionally biased region" description="Basic and acidic residues" evidence="1">
    <location>
        <begin position="297"/>
        <end position="307"/>
    </location>
</feature>
<sequence length="320" mass="31770">MTVLSTLALASAGVALGAGSASAGLTTSCEGDASDTTVPGELVVKEGNSCVLDSVTINGSVEVQAGADLLITNSSVAEGVEVAADGYFDSTGSEVAGDVTSTAGYGVYLDETAVDGAYTGDAGEGADPFLYSYDSSIAGEVTVGQGLVHLQTVNVGGPVSTEGALYTDIVDSTLADDLTVSGNAEGATFCGSEVDGASTFTGNTGVQIGTGGAIIDCEDGNYFGSDLTVSDNTDGVDVSSAIIRGALSGEGNDPAPTGSDLRVRGEVSGQFVDLSPASQKMSLKAQSAVESHSSTLDTKRDERRAVAEEQAELSGPANLG</sequence>
<protein>
    <submittedName>
        <fullName evidence="3">Uncharacterized protein</fullName>
    </submittedName>
</protein>
<feature type="signal peptide" evidence="2">
    <location>
        <begin position="1"/>
        <end position="23"/>
    </location>
</feature>
<evidence type="ECO:0000313" key="3">
    <source>
        <dbReference type="EMBL" id="PCC40562.1"/>
    </source>
</evidence>
<organism evidence="3 4">
    <name type="scientific">Brachybacterium alimentarium</name>
    <dbReference type="NCBI Taxonomy" id="47845"/>
    <lineage>
        <taxon>Bacteria</taxon>
        <taxon>Bacillati</taxon>
        <taxon>Actinomycetota</taxon>
        <taxon>Actinomycetes</taxon>
        <taxon>Micrococcales</taxon>
        <taxon>Dermabacteraceae</taxon>
        <taxon>Brachybacterium</taxon>
    </lineage>
</organism>
<reference evidence="3 4" key="1">
    <citation type="journal article" date="2017" name="Elife">
        <title>Extensive horizontal gene transfer in cheese-associated bacteria.</title>
        <authorList>
            <person name="Bonham K.S."/>
            <person name="Wolfe B.E."/>
            <person name="Dutton R.J."/>
        </authorList>
    </citation>
    <scope>NUCLEOTIDE SEQUENCE [LARGE SCALE GENOMIC DNA]</scope>
    <source>
        <strain evidence="3 4">341_9</strain>
    </source>
</reference>
<evidence type="ECO:0000256" key="1">
    <source>
        <dbReference type="SAM" id="MobiDB-lite"/>
    </source>
</evidence>
<keyword evidence="2" id="KW-0732">Signal</keyword>
<feature type="chain" id="PRO_5012291357" evidence="2">
    <location>
        <begin position="24"/>
        <end position="320"/>
    </location>
</feature>
<name>A0A2A3YLC9_9MICO</name>